<comment type="caution">
    <text evidence="4">The sequence shown here is derived from an EMBL/GenBank/DDBJ whole genome shotgun (WGS) entry which is preliminary data.</text>
</comment>
<comment type="similarity">
    <text evidence="1">Belongs to the 4-oxalocrotonate tautomerase family.</text>
</comment>
<evidence type="ECO:0000313" key="5">
    <source>
        <dbReference type="Proteomes" id="UP000235005"/>
    </source>
</evidence>
<gene>
    <name evidence="4" type="ORF">C0039_00210</name>
</gene>
<dbReference type="SUPFAM" id="SSF55331">
    <property type="entry name" value="Tautomerase/MIF"/>
    <property type="match status" value="1"/>
</dbReference>
<feature type="domain" description="4-oxalocrotonate tautomerase-like" evidence="3">
    <location>
        <begin position="2"/>
        <end position="61"/>
    </location>
</feature>
<dbReference type="AlphaFoldDB" id="A0A2N5X7Z3"/>
<dbReference type="OrthoDB" id="8098375at2"/>
<dbReference type="InterPro" id="IPR004370">
    <property type="entry name" value="4-OT-like_dom"/>
</dbReference>
<evidence type="ECO:0000313" key="4">
    <source>
        <dbReference type="EMBL" id="PLW70592.1"/>
    </source>
</evidence>
<evidence type="ECO:0000259" key="3">
    <source>
        <dbReference type="Pfam" id="PF01361"/>
    </source>
</evidence>
<proteinExistence type="inferred from homology"/>
<protein>
    <submittedName>
        <fullName evidence="4">4-oxalocrotonate tautomerase</fullName>
    </submittedName>
</protein>
<evidence type="ECO:0000256" key="2">
    <source>
        <dbReference type="ARBA" id="ARBA00023235"/>
    </source>
</evidence>
<evidence type="ECO:0000256" key="1">
    <source>
        <dbReference type="ARBA" id="ARBA00006723"/>
    </source>
</evidence>
<accession>A0A2N5X7Z3</accession>
<dbReference type="GO" id="GO:0016853">
    <property type="term" value="F:isomerase activity"/>
    <property type="evidence" value="ECO:0007669"/>
    <property type="project" value="UniProtKB-KW"/>
</dbReference>
<dbReference type="Gene3D" id="3.30.429.10">
    <property type="entry name" value="Macrophage Migration Inhibitory Factor"/>
    <property type="match status" value="1"/>
</dbReference>
<dbReference type="EMBL" id="PKUS01000001">
    <property type="protein sequence ID" value="PLW70592.1"/>
    <property type="molecule type" value="Genomic_DNA"/>
</dbReference>
<reference evidence="4 5" key="1">
    <citation type="submission" date="2018-01" db="EMBL/GenBank/DDBJ databases">
        <title>The draft genome sequence of Halioglobus lutimaris HF004.</title>
        <authorList>
            <person name="Du Z.-J."/>
            <person name="Shi M.-J."/>
        </authorList>
    </citation>
    <scope>NUCLEOTIDE SEQUENCE [LARGE SCALE GENOMIC DNA]</scope>
    <source>
        <strain evidence="4 5">HF004</strain>
    </source>
</reference>
<dbReference type="InterPro" id="IPR014347">
    <property type="entry name" value="Tautomerase/MIF_sf"/>
</dbReference>
<sequence>MPFVQVQAIEGVFTEEQKREVIARITDVMVSIEGESLRGVTWVNFIEIDSGCWGIGGQPLTTEAVKAMQNGG</sequence>
<name>A0A2N5X7Z3_9GAMM</name>
<keyword evidence="2" id="KW-0413">Isomerase</keyword>
<keyword evidence="5" id="KW-1185">Reference proteome</keyword>
<organism evidence="4 5">
    <name type="scientific">Pseudohalioglobus lutimaris</name>
    <dbReference type="NCBI Taxonomy" id="1737061"/>
    <lineage>
        <taxon>Bacteria</taxon>
        <taxon>Pseudomonadati</taxon>
        <taxon>Pseudomonadota</taxon>
        <taxon>Gammaproteobacteria</taxon>
        <taxon>Cellvibrionales</taxon>
        <taxon>Halieaceae</taxon>
        <taxon>Pseudohalioglobus</taxon>
    </lineage>
</organism>
<dbReference type="Proteomes" id="UP000235005">
    <property type="component" value="Unassembled WGS sequence"/>
</dbReference>
<dbReference type="PANTHER" id="PTHR35530:SF1">
    <property type="entry name" value="2-HYDROXYMUCONATE TAUTOMERASE"/>
    <property type="match status" value="1"/>
</dbReference>
<dbReference type="PANTHER" id="PTHR35530">
    <property type="entry name" value="TAUTOMERASE-RELATED"/>
    <property type="match status" value="1"/>
</dbReference>
<dbReference type="RefSeq" id="WP_075999460.1">
    <property type="nucleotide sequence ID" value="NZ_PKUS01000001.1"/>
</dbReference>
<dbReference type="Pfam" id="PF01361">
    <property type="entry name" value="Tautomerase"/>
    <property type="match status" value="1"/>
</dbReference>